<dbReference type="AlphaFoldDB" id="A0A3L7AAR5"/>
<evidence type="ECO:0000256" key="1">
    <source>
        <dbReference type="SAM" id="MobiDB-lite"/>
    </source>
</evidence>
<dbReference type="SUPFAM" id="SSF46785">
    <property type="entry name" value="Winged helix' DNA-binding domain"/>
    <property type="match status" value="1"/>
</dbReference>
<feature type="region of interest" description="Disordered" evidence="1">
    <location>
        <begin position="174"/>
        <end position="197"/>
    </location>
</feature>
<dbReference type="InterPro" id="IPR036388">
    <property type="entry name" value="WH-like_DNA-bd_sf"/>
</dbReference>
<accession>A0A3L7AAR5</accession>
<reference evidence="2 3" key="1">
    <citation type="submission" date="2018-10" db="EMBL/GenBank/DDBJ databases">
        <authorList>
            <person name="Li J."/>
        </authorList>
    </citation>
    <scope>NUCLEOTIDE SEQUENCE [LARGE SCALE GENOMIC DNA]</scope>
    <source>
        <strain evidence="2 3">IF 016277</strain>
    </source>
</reference>
<gene>
    <name evidence="2" type="ORF">D9V32_04525</name>
</gene>
<proteinExistence type="predicted"/>
<evidence type="ECO:0000313" key="2">
    <source>
        <dbReference type="EMBL" id="RLP76900.1"/>
    </source>
</evidence>
<dbReference type="InterPro" id="IPR036390">
    <property type="entry name" value="WH_DNA-bd_sf"/>
</dbReference>
<dbReference type="OrthoDB" id="3186544at2"/>
<keyword evidence="3" id="KW-1185">Reference proteome</keyword>
<comment type="caution">
    <text evidence="2">The sequence shown here is derived from an EMBL/GenBank/DDBJ whole genome shotgun (WGS) entry which is preliminary data.</text>
</comment>
<dbReference type="RefSeq" id="WP_121647710.1">
    <property type="nucleotide sequence ID" value="NZ_RCUX01000003.1"/>
</dbReference>
<protein>
    <submittedName>
        <fullName evidence="2">PadR family transcriptional regulator</fullName>
    </submittedName>
</protein>
<sequence>MSVRGSLIAILTLGPAYGLQIRDELIARAPHRAGINVGQIYGTLDRLLTGGLVRSAGLTDDALPLYSLSPSGWDAAAEWMRSPERPDNPDWADMLDQLLVTASLPDSEDSVRALLVAYRAAWSAWADTDDTADTAAKTERASLFVTAARTAQTAAALDWLTRVGPELASGRALVRSARPARPRRGRKPASTLHADSE</sequence>
<organism evidence="2 3">
    <name type="scientific">Mycetocola tolaasinivorans</name>
    <dbReference type="NCBI Taxonomy" id="76635"/>
    <lineage>
        <taxon>Bacteria</taxon>
        <taxon>Bacillati</taxon>
        <taxon>Actinomycetota</taxon>
        <taxon>Actinomycetes</taxon>
        <taxon>Micrococcales</taxon>
        <taxon>Microbacteriaceae</taxon>
        <taxon>Mycetocola</taxon>
    </lineage>
</organism>
<dbReference type="EMBL" id="RCUX01000003">
    <property type="protein sequence ID" value="RLP76900.1"/>
    <property type="molecule type" value="Genomic_DNA"/>
</dbReference>
<name>A0A3L7AAR5_9MICO</name>
<dbReference type="Proteomes" id="UP000272503">
    <property type="component" value="Unassembled WGS sequence"/>
</dbReference>
<dbReference type="Gene3D" id="1.10.10.10">
    <property type="entry name" value="Winged helix-like DNA-binding domain superfamily/Winged helix DNA-binding domain"/>
    <property type="match status" value="1"/>
</dbReference>
<evidence type="ECO:0000313" key="3">
    <source>
        <dbReference type="Proteomes" id="UP000272503"/>
    </source>
</evidence>
<feature type="compositionally biased region" description="Basic residues" evidence="1">
    <location>
        <begin position="178"/>
        <end position="187"/>
    </location>
</feature>